<dbReference type="PANTHER" id="PTHR34409:SF1">
    <property type="entry name" value="MYB-LIKE DOMAIN-CONTAINING PROTEIN"/>
    <property type="match status" value="1"/>
</dbReference>
<protein>
    <submittedName>
        <fullName evidence="2">Uncharacterized protein</fullName>
    </submittedName>
</protein>
<keyword evidence="3" id="KW-1185">Reference proteome</keyword>
<evidence type="ECO:0000313" key="2">
    <source>
        <dbReference type="EMBL" id="KNZ57967.1"/>
    </source>
</evidence>
<dbReference type="Proteomes" id="UP000037035">
    <property type="component" value="Unassembled WGS sequence"/>
</dbReference>
<comment type="caution">
    <text evidence="2">The sequence shown here is derived from an EMBL/GenBank/DDBJ whole genome shotgun (WGS) entry which is preliminary data.</text>
</comment>
<sequence>MTGDNRLEQPDDKDWYIQEEIYKECEQKTSFKSELSGSEIGPLGNQTGLSQPKKQMWWLTSSQGYSTADCTALVTGVKKILPLGNQEWGNVHDICNQYATKNNYMAQEIDSLNMKFCDLVDAKKPPGKSVCPPWIWEAKLVDLLNCKMAVSNAMVRKGNPPDYGWSSTATGPTQSQVMSIAKSSMSLGCVPSLQAFSANSGLSNSALLADCRTSLASHNVPPPGPINDHQMTSDIATELN</sequence>
<feature type="compositionally biased region" description="Polar residues" evidence="1">
    <location>
        <begin position="229"/>
        <end position="240"/>
    </location>
</feature>
<evidence type="ECO:0000256" key="1">
    <source>
        <dbReference type="SAM" id="MobiDB-lite"/>
    </source>
</evidence>
<name>A0A0L6VBP1_9BASI</name>
<evidence type="ECO:0000313" key="3">
    <source>
        <dbReference type="Proteomes" id="UP000037035"/>
    </source>
</evidence>
<dbReference type="PANTHER" id="PTHR34409">
    <property type="entry name" value="SET DOMAIN-CONTAINING PROTEIN"/>
    <property type="match status" value="1"/>
</dbReference>
<dbReference type="VEuPathDB" id="FungiDB:VP01_2029g1"/>
<organism evidence="2 3">
    <name type="scientific">Puccinia sorghi</name>
    <dbReference type="NCBI Taxonomy" id="27349"/>
    <lineage>
        <taxon>Eukaryota</taxon>
        <taxon>Fungi</taxon>
        <taxon>Dikarya</taxon>
        <taxon>Basidiomycota</taxon>
        <taxon>Pucciniomycotina</taxon>
        <taxon>Pucciniomycetes</taxon>
        <taxon>Pucciniales</taxon>
        <taxon>Pucciniaceae</taxon>
        <taxon>Puccinia</taxon>
    </lineage>
</organism>
<dbReference type="EMBL" id="LAVV01006870">
    <property type="protein sequence ID" value="KNZ57967.1"/>
    <property type="molecule type" value="Genomic_DNA"/>
</dbReference>
<dbReference type="OrthoDB" id="2499380at2759"/>
<gene>
    <name evidence="2" type="ORF">VP01_2029g1</name>
</gene>
<accession>A0A0L6VBP1</accession>
<reference evidence="2 3" key="1">
    <citation type="submission" date="2015-08" db="EMBL/GenBank/DDBJ databases">
        <title>Next Generation Sequencing and Analysis of the Genome of Puccinia sorghi L Schw, the Causal Agent of Maize Common Rust.</title>
        <authorList>
            <person name="Rochi L."/>
            <person name="Burguener G."/>
            <person name="Darino M."/>
            <person name="Turjanski A."/>
            <person name="Kreff E."/>
            <person name="Dieguez M.J."/>
            <person name="Sacco F."/>
        </authorList>
    </citation>
    <scope>NUCLEOTIDE SEQUENCE [LARGE SCALE GENOMIC DNA]</scope>
    <source>
        <strain evidence="2 3">RO10H11247</strain>
    </source>
</reference>
<dbReference type="AlphaFoldDB" id="A0A0L6VBP1"/>
<feature type="region of interest" description="Disordered" evidence="1">
    <location>
        <begin position="218"/>
        <end position="240"/>
    </location>
</feature>
<proteinExistence type="predicted"/>